<sequence>MKEEVYDPHWQPVSELCGSCRVPYNVISKQETFNNDVRFILNQLSIQGPLKQELLKNLQKKHTENSIKEITPLMIGRAKQDPCLTFMQFCQRLWKSFQIQGYISDLIFFPANSFRNLNYSNFSAILNNYLKGSQKIVMTEVMKKLQRKKHLSRAYEACPDGYTGDSCHITCPAPSYGPGCQQQCHTCSVTSCHHVHGCSIHTINDDIQGFPKKLEGPGSTKTQNLCVD</sequence>
<accession>K1QU60</accession>
<dbReference type="EMBL" id="JH817213">
    <property type="protein sequence ID" value="EKC34804.1"/>
    <property type="molecule type" value="Genomic_DNA"/>
</dbReference>
<dbReference type="Pfam" id="PF03567">
    <property type="entry name" value="Sulfotransfer_2"/>
    <property type="match status" value="1"/>
</dbReference>
<dbReference type="GO" id="GO:0008146">
    <property type="term" value="F:sulfotransferase activity"/>
    <property type="evidence" value="ECO:0007669"/>
    <property type="project" value="InterPro"/>
</dbReference>
<evidence type="ECO:0000313" key="1">
    <source>
        <dbReference type="EMBL" id="EKC34804.1"/>
    </source>
</evidence>
<dbReference type="Gene3D" id="2.170.300.10">
    <property type="entry name" value="Tie2 ligand-binding domain superfamily"/>
    <property type="match status" value="1"/>
</dbReference>
<gene>
    <name evidence="1" type="ORF">CGI_10016392</name>
</gene>
<dbReference type="HOGENOM" id="CLU_1215816_0_0_1"/>
<dbReference type="GO" id="GO:0016020">
    <property type="term" value="C:membrane"/>
    <property type="evidence" value="ECO:0007669"/>
    <property type="project" value="InterPro"/>
</dbReference>
<reference evidence="1" key="1">
    <citation type="journal article" date="2012" name="Nature">
        <title>The oyster genome reveals stress adaptation and complexity of shell formation.</title>
        <authorList>
            <person name="Zhang G."/>
            <person name="Fang X."/>
            <person name="Guo X."/>
            <person name="Li L."/>
            <person name="Luo R."/>
            <person name="Xu F."/>
            <person name="Yang P."/>
            <person name="Zhang L."/>
            <person name="Wang X."/>
            <person name="Qi H."/>
            <person name="Xiong Z."/>
            <person name="Que H."/>
            <person name="Xie Y."/>
            <person name="Holland P.W."/>
            <person name="Paps J."/>
            <person name="Zhu Y."/>
            <person name="Wu F."/>
            <person name="Chen Y."/>
            <person name="Wang J."/>
            <person name="Peng C."/>
            <person name="Meng J."/>
            <person name="Yang L."/>
            <person name="Liu J."/>
            <person name="Wen B."/>
            <person name="Zhang N."/>
            <person name="Huang Z."/>
            <person name="Zhu Q."/>
            <person name="Feng Y."/>
            <person name="Mount A."/>
            <person name="Hedgecock D."/>
            <person name="Xu Z."/>
            <person name="Liu Y."/>
            <person name="Domazet-Loso T."/>
            <person name="Du Y."/>
            <person name="Sun X."/>
            <person name="Zhang S."/>
            <person name="Liu B."/>
            <person name="Cheng P."/>
            <person name="Jiang X."/>
            <person name="Li J."/>
            <person name="Fan D."/>
            <person name="Wang W."/>
            <person name="Fu W."/>
            <person name="Wang T."/>
            <person name="Wang B."/>
            <person name="Zhang J."/>
            <person name="Peng Z."/>
            <person name="Li Y."/>
            <person name="Li N."/>
            <person name="Wang J."/>
            <person name="Chen M."/>
            <person name="He Y."/>
            <person name="Tan F."/>
            <person name="Song X."/>
            <person name="Zheng Q."/>
            <person name="Huang R."/>
            <person name="Yang H."/>
            <person name="Du X."/>
            <person name="Chen L."/>
            <person name="Yang M."/>
            <person name="Gaffney P.M."/>
            <person name="Wang S."/>
            <person name="Luo L."/>
            <person name="She Z."/>
            <person name="Ming Y."/>
            <person name="Huang W."/>
            <person name="Zhang S."/>
            <person name="Huang B."/>
            <person name="Zhang Y."/>
            <person name="Qu T."/>
            <person name="Ni P."/>
            <person name="Miao G."/>
            <person name="Wang J."/>
            <person name="Wang Q."/>
            <person name="Steinberg C.E."/>
            <person name="Wang H."/>
            <person name="Li N."/>
            <person name="Qian L."/>
            <person name="Zhang G."/>
            <person name="Li Y."/>
            <person name="Yang H."/>
            <person name="Liu X."/>
            <person name="Wang J."/>
            <person name="Yin Y."/>
            <person name="Wang J."/>
        </authorList>
    </citation>
    <scope>NUCLEOTIDE SEQUENCE [LARGE SCALE GENOMIC DNA]</scope>
    <source>
        <strain evidence="1">05x7-T-G4-1.051#20</strain>
    </source>
</reference>
<proteinExistence type="predicted"/>
<dbReference type="AlphaFoldDB" id="K1QU60"/>
<dbReference type="InParanoid" id="K1QU60"/>
<organism evidence="1">
    <name type="scientific">Magallana gigas</name>
    <name type="common">Pacific oyster</name>
    <name type="synonym">Crassostrea gigas</name>
    <dbReference type="NCBI Taxonomy" id="29159"/>
    <lineage>
        <taxon>Eukaryota</taxon>
        <taxon>Metazoa</taxon>
        <taxon>Spiralia</taxon>
        <taxon>Lophotrochozoa</taxon>
        <taxon>Mollusca</taxon>
        <taxon>Bivalvia</taxon>
        <taxon>Autobranchia</taxon>
        <taxon>Pteriomorphia</taxon>
        <taxon>Ostreida</taxon>
        <taxon>Ostreoidea</taxon>
        <taxon>Ostreidae</taxon>
        <taxon>Magallana</taxon>
    </lineage>
</organism>
<name>K1QU60_MAGGI</name>
<protein>
    <submittedName>
        <fullName evidence="1">Uncharacterized protein</fullName>
    </submittedName>
</protein>
<dbReference type="InterPro" id="IPR005331">
    <property type="entry name" value="Sulfotransferase"/>
</dbReference>